<dbReference type="EMBL" id="CABVQN010000005">
    <property type="protein sequence ID" value="VWC86571.1"/>
    <property type="molecule type" value="Genomic_DNA"/>
</dbReference>
<comment type="similarity">
    <text evidence="1 2">Belongs to the Iojap/RsfS family.</text>
</comment>
<keyword evidence="2" id="KW-0963">Cytoplasm</keyword>
<evidence type="ECO:0000256" key="2">
    <source>
        <dbReference type="HAMAP-Rule" id="MF_01477"/>
    </source>
</evidence>
<dbReference type="Gene3D" id="3.30.460.10">
    <property type="entry name" value="Beta Polymerase, domain 2"/>
    <property type="match status" value="1"/>
</dbReference>
<dbReference type="InterPro" id="IPR004394">
    <property type="entry name" value="Iojap/RsfS/C7orf30"/>
</dbReference>
<dbReference type="HOGENOM" id="CLU_092688_0_1_4"/>
<reference evidence="4 5" key="1">
    <citation type="submission" date="2019-09" db="EMBL/GenBank/DDBJ databases">
        <authorList>
            <person name="Depoorter E."/>
        </authorList>
    </citation>
    <scope>NUCLEOTIDE SEQUENCE [LARGE SCALE GENOMIC DNA]</scope>
    <source>
        <strain evidence="4">R-39750</strain>
    </source>
</reference>
<name>A0A6P2VEM8_BURL3</name>
<evidence type="ECO:0000313" key="4">
    <source>
        <dbReference type="EMBL" id="VWC86571.1"/>
    </source>
</evidence>
<organism evidence="4 5">
    <name type="scientific">Burkholderia lata (strain ATCC 17760 / DSM 23089 / LMG 22485 / NCIMB 9086 / R18194 / 383)</name>
    <dbReference type="NCBI Taxonomy" id="482957"/>
    <lineage>
        <taxon>Bacteria</taxon>
        <taxon>Pseudomonadati</taxon>
        <taxon>Pseudomonadota</taxon>
        <taxon>Betaproteobacteria</taxon>
        <taxon>Burkholderiales</taxon>
        <taxon>Burkholderiaceae</taxon>
        <taxon>Burkholderia</taxon>
        <taxon>Burkholderia cepacia complex</taxon>
    </lineage>
</organism>
<dbReference type="RefSeq" id="WP_011352745.1">
    <property type="nucleotide sequence ID" value="NC_007510.1"/>
</dbReference>
<comment type="subunit">
    <text evidence="2">Interacts with ribosomal protein uL14 (rplN).</text>
</comment>
<comment type="subcellular location">
    <subcellularLocation>
        <location evidence="2">Cytoplasm</location>
    </subcellularLocation>
</comment>
<dbReference type="Proteomes" id="UP000494110">
    <property type="component" value="Unassembled WGS sequence"/>
</dbReference>
<dbReference type="PANTHER" id="PTHR21043">
    <property type="entry name" value="IOJAP SUPERFAMILY ORTHOLOG"/>
    <property type="match status" value="1"/>
</dbReference>
<evidence type="ECO:0000256" key="3">
    <source>
        <dbReference type="SAM" id="MobiDB-lite"/>
    </source>
</evidence>
<dbReference type="GeneID" id="45095512"/>
<accession>A0A6P2VEM8</accession>
<dbReference type="SUPFAM" id="SSF81301">
    <property type="entry name" value="Nucleotidyltransferase"/>
    <property type="match status" value="1"/>
</dbReference>
<feature type="compositionally biased region" description="Basic residues" evidence="3">
    <location>
        <begin position="139"/>
        <end position="148"/>
    </location>
</feature>
<feature type="region of interest" description="Disordered" evidence="3">
    <location>
        <begin position="115"/>
        <end position="148"/>
    </location>
</feature>
<sequence length="148" mass="16222">MDIRKLQRVIVDALEDVKAQDIKVFNTSHLTELFDRVVVASGTSNRQTKALASSVRDKVKEAGGDIVSSEGEDTGEWVLVDCGDAVVHILQPALRQYYNLEEIWGDKPVRMKLGGGKGNGFAQASEGDDEEEEAAPARPARKTAARRR</sequence>
<gene>
    <name evidence="2" type="primary">rsfS</name>
    <name evidence="4" type="ORF">BLA39750_01584</name>
</gene>
<comment type="function">
    <text evidence="2">Functions as a ribosomal silencing factor. Interacts with ribosomal protein uL14 (rplN), blocking formation of intersubunit bridge B8. Prevents association of the 30S and 50S ribosomal subunits and the formation of functional ribosomes, thus repressing translation.</text>
</comment>
<dbReference type="HAMAP" id="MF_01477">
    <property type="entry name" value="Iojap_RsfS"/>
    <property type="match status" value="1"/>
</dbReference>
<protein>
    <recommendedName>
        <fullName evidence="2">Ribosomal silencing factor RsfS</fullName>
    </recommendedName>
</protein>
<evidence type="ECO:0000256" key="1">
    <source>
        <dbReference type="ARBA" id="ARBA00010574"/>
    </source>
</evidence>
<keyword evidence="2" id="KW-0678">Repressor</keyword>
<evidence type="ECO:0000313" key="5">
    <source>
        <dbReference type="Proteomes" id="UP000494110"/>
    </source>
</evidence>
<dbReference type="PANTHER" id="PTHR21043:SF0">
    <property type="entry name" value="MITOCHONDRIAL ASSEMBLY OF RIBOSOMAL LARGE SUBUNIT PROTEIN 1"/>
    <property type="match status" value="1"/>
</dbReference>
<keyword evidence="2" id="KW-0810">Translation regulation</keyword>
<proteinExistence type="inferred from homology"/>
<dbReference type="InterPro" id="IPR043519">
    <property type="entry name" value="NT_sf"/>
</dbReference>
<dbReference type="NCBIfam" id="TIGR00090">
    <property type="entry name" value="rsfS_iojap_ybeB"/>
    <property type="match status" value="1"/>
</dbReference>
<dbReference type="Pfam" id="PF02410">
    <property type="entry name" value="RsfS"/>
    <property type="match status" value="1"/>
</dbReference>